<keyword evidence="1" id="KW-0274">FAD</keyword>
<reference evidence="4 5" key="1">
    <citation type="journal article" date="2007" name="Appl. Environ. Microbiol.">
        <title>Genome sequence of the cellulolytic gliding bacterium Cytophaga hutchinsonii.</title>
        <authorList>
            <person name="Xie G."/>
            <person name="Bruce D.C."/>
            <person name="Challacombe J.F."/>
            <person name="Chertkov O."/>
            <person name="Detter J.C."/>
            <person name="Gilna P."/>
            <person name="Han C.S."/>
            <person name="Lucas S."/>
            <person name="Misra M."/>
            <person name="Myers G.L."/>
            <person name="Richardson P."/>
            <person name="Tapia R."/>
            <person name="Thayer N."/>
            <person name="Thompson L.S."/>
            <person name="Brettin T.S."/>
            <person name="Henrissat B."/>
            <person name="Wilson D.B."/>
            <person name="McBride M.J."/>
        </authorList>
    </citation>
    <scope>NUCLEOTIDE SEQUENCE [LARGE SCALE GENOMIC DNA]</scope>
    <source>
        <strain evidence="5">ATCC 33406 / DSM 1761 / CIP 103989 / NBRC 15051 / NCIMB 9469 / D465</strain>
    </source>
</reference>
<evidence type="ECO:0000313" key="4">
    <source>
        <dbReference type="EMBL" id="ABG59048.1"/>
    </source>
</evidence>
<keyword evidence="1" id="KW-0285">Flavoprotein</keyword>
<feature type="domain" description="FAD-binding PCMH-type" evidence="3">
    <location>
        <begin position="116"/>
        <end position="343"/>
    </location>
</feature>
<keyword evidence="5" id="KW-1185">Reference proteome</keyword>
<dbReference type="Pfam" id="PF04030">
    <property type="entry name" value="ALO"/>
    <property type="match status" value="1"/>
</dbReference>
<evidence type="ECO:0000259" key="3">
    <source>
        <dbReference type="PROSITE" id="PS51387"/>
    </source>
</evidence>
<dbReference type="InterPro" id="IPR010031">
    <property type="entry name" value="FAD_lactone_oxidase-like"/>
</dbReference>
<dbReference type="InterPro" id="IPR016166">
    <property type="entry name" value="FAD-bd_PCMH"/>
</dbReference>
<dbReference type="AlphaFoldDB" id="A0A6N4SRR7"/>
<proteinExistence type="predicted"/>
<dbReference type="GO" id="GO:0071949">
    <property type="term" value="F:FAD binding"/>
    <property type="evidence" value="ECO:0007669"/>
    <property type="project" value="InterPro"/>
</dbReference>
<dbReference type="GO" id="GO:0016020">
    <property type="term" value="C:membrane"/>
    <property type="evidence" value="ECO:0007669"/>
    <property type="project" value="InterPro"/>
</dbReference>
<dbReference type="PROSITE" id="PS51387">
    <property type="entry name" value="FAD_PCMH"/>
    <property type="match status" value="1"/>
</dbReference>
<dbReference type="PANTHER" id="PTHR43762">
    <property type="entry name" value="L-GULONOLACTONE OXIDASE"/>
    <property type="match status" value="1"/>
</dbReference>
<dbReference type="InterPro" id="IPR007173">
    <property type="entry name" value="ALO_C"/>
</dbReference>
<dbReference type="Gene3D" id="3.30.43.10">
    <property type="entry name" value="Uridine Diphospho-n-acetylenolpyruvylglucosamine Reductase, domain 2"/>
    <property type="match status" value="1"/>
</dbReference>
<dbReference type="Gene3D" id="3.30.465.10">
    <property type="match status" value="1"/>
</dbReference>
<protein>
    <submittedName>
        <fullName evidence="4">FAD/FMN-containing dehydrogenase</fullName>
    </submittedName>
</protein>
<dbReference type="InterPro" id="IPR016167">
    <property type="entry name" value="FAD-bd_PCMH_sub1"/>
</dbReference>
<dbReference type="RefSeq" id="WP_011585165.1">
    <property type="nucleotide sequence ID" value="NC_008255.1"/>
</dbReference>
<keyword evidence="2" id="KW-0560">Oxidoreductase</keyword>
<accession>A0A6N4SRR7</accession>
<organism evidence="4 5">
    <name type="scientific">Cytophaga hutchinsonii (strain ATCC 33406 / DSM 1761 / CIP 103989 / NBRC 15051 / NCIMB 9469 / D465)</name>
    <dbReference type="NCBI Taxonomy" id="269798"/>
    <lineage>
        <taxon>Bacteria</taxon>
        <taxon>Pseudomonadati</taxon>
        <taxon>Bacteroidota</taxon>
        <taxon>Cytophagia</taxon>
        <taxon>Cytophagales</taxon>
        <taxon>Cytophagaceae</taxon>
        <taxon>Cytophaga</taxon>
    </lineage>
</organism>
<evidence type="ECO:0000313" key="5">
    <source>
        <dbReference type="Proteomes" id="UP000001822"/>
    </source>
</evidence>
<evidence type="ECO:0000256" key="2">
    <source>
        <dbReference type="ARBA" id="ARBA00023002"/>
    </source>
</evidence>
<dbReference type="Proteomes" id="UP000001822">
    <property type="component" value="Chromosome"/>
</dbReference>
<gene>
    <name evidence="4" type="ordered locus">CHU_1781</name>
</gene>
<dbReference type="Gene3D" id="3.30.70.2520">
    <property type="match status" value="1"/>
</dbReference>
<sequence>MLAIKIIFQLLFTLLFRRKKLPETIDKIDIQLTQKVSDAERLKTVSLLNKIFGTRIVRWIMEFFLCKASKGEFIEINNADFIKRYQRYIPETDERISWTNWANTQKSQPLKYYIPGNGPHVKVIETYQQLGDYDFKGLKEIQGIVTDAEEKGLRVRCVASGHSLSDIAVTGDFMISTKKMTRPQRRANQPYIKEKFRNGYTSYIHKDTQVIPEKRYLFETGAGTLLEDLKQILEKEGLAFANMGGSDVQGFMGAASTSTHGSGIGLKPFPDMIASMVLVGSHGKAYRLEPADGITDPSVYAASEEYQTHGIELIQDDDLFYSSTVSMGCFGVIFSVVIEVVDFYYLKEERIPGTWEEERQKLASLGLNYIRKNRHFELAVNPYPVNDKGELDKVNGKRYCIVTTRNIIPKPAAKQDNTSSEKRNFLSSLASGLYFVGSISVFLFNKKPANIPRSISSSLKRIVDCDKQGGGYSDKYYNVLNQGLLEMKFFGYASEMAFTMQDDTYLKAIDKILDESVRMAEEYGQYNPSPIAIRFTDDSHSYLSMMHNMAACSIEVVSLKGFIGGENFQRRIEREMIAFNGRPHWGLHLESLSFDRIEKLYPKLPVWLQAYKKFNQSRVFNNSFTDRTGISAVLGQQEAFLE</sequence>
<evidence type="ECO:0000256" key="1">
    <source>
        <dbReference type="ARBA" id="ARBA00022827"/>
    </source>
</evidence>
<name>A0A6N4SRR7_CYTH3</name>
<dbReference type="EMBL" id="CP000383">
    <property type="protein sequence ID" value="ABG59048.1"/>
    <property type="molecule type" value="Genomic_DNA"/>
</dbReference>
<dbReference type="InterPro" id="IPR036318">
    <property type="entry name" value="FAD-bd_PCMH-like_sf"/>
</dbReference>
<dbReference type="GO" id="GO:0003885">
    <property type="term" value="F:D-arabinono-1,4-lactone oxidase activity"/>
    <property type="evidence" value="ECO:0007669"/>
    <property type="project" value="InterPro"/>
</dbReference>
<dbReference type="OrthoDB" id="9800184at2"/>
<dbReference type="InterPro" id="IPR016169">
    <property type="entry name" value="FAD-bd_PCMH_sub2"/>
</dbReference>
<dbReference type="KEGG" id="chu:CHU_1781"/>
<dbReference type="SUPFAM" id="SSF56176">
    <property type="entry name" value="FAD-binding/transporter-associated domain-like"/>
    <property type="match status" value="1"/>
</dbReference>
<dbReference type="PANTHER" id="PTHR43762:SF1">
    <property type="entry name" value="D-ARABINONO-1,4-LACTONE OXIDASE"/>
    <property type="match status" value="1"/>
</dbReference>